<dbReference type="Proteomes" id="UP001168109">
    <property type="component" value="Unassembled WGS sequence"/>
</dbReference>
<proteinExistence type="predicted"/>
<feature type="domain" description="HTH luxR-type" evidence="4">
    <location>
        <begin position="182"/>
        <end position="247"/>
    </location>
</feature>
<evidence type="ECO:0000256" key="2">
    <source>
        <dbReference type="ARBA" id="ARBA00023125"/>
    </source>
</evidence>
<dbReference type="PANTHER" id="PTHR44688:SF16">
    <property type="entry name" value="DNA-BINDING TRANSCRIPTIONAL ACTIVATOR DEVR_DOSR"/>
    <property type="match status" value="1"/>
</dbReference>
<evidence type="ECO:0000313" key="5">
    <source>
        <dbReference type="EMBL" id="MDM5130268.1"/>
    </source>
</evidence>
<comment type="caution">
    <text evidence="5">The sequence shown here is derived from an EMBL/GenBank/DDBJ whole genome shotgun (WGS) entry which is preliminary data.</text>
</comment>
<dbReference type="PROSITE" id="PS50043">
    <property type="entry name" value="HTH_LUXR_2"/>
    <property type="match status" value="1"/>
</dbReference>
<dbReference type="PRINTS" id="PR00038">
    <property type="entry name" value="HTHLUXR"/>
</dbReference>
<evidence type="ECO:0000256" key="3">
    <source>
        <dbReference type="ARBA" id="ARBA00023163"/>
    </source>
</evidence>
<dbReference type="InterPro" id="IPR036693">
    <property type="entry name" value="TF_LuxR_autoind-bd_dom_sf"/>
</dbReference>
<keyword evidence="6" id="KW-1185">Reference proteome</keyword>
<dbReference type="PROSITE" id="PS00622">
    <property type="entry name" value="HTH_LUXR_1"/>
    <property type="match status" value="1"/>
</dbReference>
<reference evidence="5" key="1">
    <citation type="submission" date="2024-05" db="EMBL/GenBank/DDBJ databases">
        <title>WGS of Aeromonas isolates.</title>
        <authorList>
            <person name="Lee H."/>
        </authorList>
    </citation>
    <scope>NUCLEOTIDE SEQUENCE</scope>
    <source>
        <strain evidence="5">LP308</strain>
    </source>
</reference>
<dbReference type="InterPro" id="IPR005143">
    <property type="entry name" value="TF_LuxR_autoind-bd_dom"/>
</dbReference>
<dbReference type="Gene3D" id="3.30.450.80">
    <property type="entry name" value="Transcription factor LuxR-like, autoinducer-binding domain"/>
    <property type="match status" value="1"/>
</dbReference>
<evidence type="ECO:0000313" key="6">
    <source>
        <dbReference type="Proteomes" id="UP001168109"/>
    </source>
</evidence>
<dbReference type="Gene3D" id="1.10.10.10">
    <property type="entry name" value="Winged helix-like DNA-binding domain superfamily/Winged helix DNA-binding domain"/>
    <property type="match status" value="1"/>
</dbReference>
<protein>
    <submittedName>
        <fullName evidence="5">LuxR family transcriptional regulator</fullName>
    </submittedName>
</protein>
<dbReference type="EMBL" id="JAOPLU010000001">
    <property type="protein sequence ID" value="MDM5130268.1"/>
    <property type="molecule type" value="Genomic_DNA"/>
</dbReference>
<evidence type="ECO:0000256" key="1">
    <source>
        <dbReference type="ARBA" id="ARBA00023015"/>
    </source>
</evidence>
<dbReference type="SUPFAM" id="SSF75516">
    <property type="entry name" value="Pheromone-binding domain of LuxR-like quorum-sensing transcription factors"/>
    <property type="match status" value="1"/>
</dbReference>
<dbReference type="RefSeq" id="WP_290041180.1">
    <property type="nucleotide sequence ID" value="NZ_JAOPLU010000001.1"/>
</dbReference>
<keyword evidence="2" id="KW-0238">DNA-binding</keyword>
<evidence type="ECO:0000259" key="4">
    <source>
        <dbReference type="PROSITE" id="PS50043"/>
    </source>
</evidence>
<dbReference type="SUPFAM" id="SSF46894">
    <property type="entry name" value="C-terminal effector domain of the bipartite response regulators"/>
    <property type="match status" value="1"/>
</dbReference>
<dbReference type="Pfam" id="PF00196">
    <property type="entry name" value="GerE"/>
    <property type="match status" value="1"/>
</dbReference>
<keyword evidence="1" id="KW-0805">Transcription regulation</keyword>
<sequence length="266" mass="29713">MTTPALHFLNNADALTLITQFDKAPDEHTIVALLRTLSQQMGFDHFRLGFISPNSIQRPAVRIFNGCPALWVQAYDAQRFFAVDPVVRKGMTQSTPILWANLITECCDRQDTDGLEVMLLAHEAGLRDGITFPWHGANGHVGLLSFITRTPRTEHQWLTETPLLSWLSVHIFEAVVRVCLSDIPRREVLSLRELEVCQWAAEGKQVSDIAQILGITPRTVTFHLNRVVEKLGASSKSQAISWALKQGLVRLNIDNALVGNVDEDGQ</sequence>
<dbReference type="InterPro" id="IPR016032">
    <property type="entry name" value="Sig_transdc_resp-reg_C-effctor"/>
</dbReference>
<gene>
    <name evidence="5" type="ORF">OB962_04515</name>
</gene>
<accession>A0ABT7Q936</accession>
<dbReference type="PANTHER" id="PTHR44688">
    <property type="entry name" value="DNA-BINDING TRANSCRIPTIONAL ACTIVATOR DEVR_DOSR"/>
    <property type="match status" value="1"/>
</dbReference>
<name>A0ABT7Q936_9GAMM</name>
<organism evidence="5 6">
    <name type="scientific">Aeromonas piscicola</name>
    <dbReference type="NCBI Taxonomy" id="600645"/>
    <lineage>
        <taxon>Bacteria</taxon>
        <taxon>Pseudomonadati</taxon>
        <taxon>Pseudomonadota</taxon>
        <taxon>Gammaproteobacteria</taxon>
        <taxon>Aeromonadales</taxon>
        <taxon>Aeromonadaceae</taxon>
        <taxon>Aeromonas</taxon>
    </lineage>
</organism>
<keyword evidence="3" id="KW-0804">Transcription</keyword>
<dbReference type="InterPro" id="IPR000792">
    <property type="entry name" value="Tscrpt_reg_LuxR_C"/>
</dbReference>
<dbReference type="InterPro" id="IPR036388">
    <property type="entry name" value="WH-like_DNA-bd_sf"/>
</dbReference>
<dbReference type="Pfam" id="PF03472">
    <property type="entry name" value="Autoind_bind"/>
    <property type="match status" value="1"/>
</dbReference>
<dbReference type="SMART" id="SM00421">
    <property type="entry name" value="HTH_LUXR"/>
    <property type="match status" value="1"/>
</dbReference>
<dbReference type="CDD" id="cd06170">
    <property type="entry name" value="LuxR_C_like"/>
    <property type="match status" value="1"/>
</dbReference>